<dbReference type="SUPFAM" id="SSF55781">
    <property type="entry name" value="GAF domain-like"/>
    <property type="match status" value="1"/>
</dbReference>
<dbReference type="PROSITE" id="PS50112">
    <property type="entry name" value="PAS"/>
    <property type="match status" value="1"/>
</dbReference>
<sequence length="476" mass="51856">MDGIDESERSHADDGDISRERLLLIANNTPLLVAFVGADGRYQFNNDTYNKWFGLHAPDLRGKEVKEVIGEAAYLTIQHHLEAALAGNIVTYDMMVQYANAGRRFVRTTLVPEKDATGAVLGFMLFVSDDSNLHDAQAQITSAYNRLLLTSEIGRAVRSSADPQEIIETTTAALGEALNADRCYYVTYDLQRGDSFVGPEWRRNGVSSVAGTHRISDFSPNRNPAYFLGQTNVIEDAFLLADSDVSKKLGVRAVIRAPIQQDGQTTALVVAMATEARIWTEQEVALVETTASQTRGAVEAAHARQRERAILRDVLASVTGGKLNLVFDRTELPTPVGQRVDTSMSLTPTEGLRGLRHLARQAALHAGHSDERQNDLITAASEAGMNAIVHAGGGDAWVQLTEKGMVQIWIEDHGKGIATVDLPRAALARGYSTQGTLGHGIKMMLETSDRVYLLTGPKGTTVVLEQEREAPIPAWL</sequence>
<gene>
    <name evidence="2" type="ORF">CCAX7_60090</name>
</gene>
<dbReference type="Gene3D" id="3.30.450.40">
    <property type="match status" value="1"/>
</dbReference>
<name>A0A9N7L806_9BACT</name>
<dbReference type="InterPro" id="IPR003018">
    <property type="entry name" value="GAF"/>
</dbReference>
<dbReference type="InterPro" id="IPR013656">
    <property type="entry name" value="PAS_4"/>
</dbReference>
<dbReference type="Proteomes" id="UP000287394">
    <property type="component" value="Chromosome"/>
</dbReference>
<organism evidence="2 3">
    <name type="scientific">Capsulimonas corticalis</name>
    <dbReference type="NCBI Taxonomy" id="2219043"/>
    <lineage>
        <taxon>Bacteria</taxon>
        <taxon>Bacillati</taxon>
        <taxon>Armatimonadota</taxon>
        <taxon>Armatimonadia</taxon>
        <taxon>Capsulimonadales</taxon>
        <taxon>Capsulimonadaceae</taxon>
        <taxon>Capsulimonas</taxon>
    </lineage>
</organism>
<dbReference type="EMBL" id="AP025739">
    <property type="protein sequence ID" value="BDI33958.1"/>
    <property type="molecule type" value="Genomic_DNA"/>
</dbReference>
<dbReference type="Pfam" id="PF01590">
    <property type="entry name" value="GAF"/>
    <property type="match status" value="1"/>
</dbReference>
<feature type="domain" description="PAS" evidence="1">
    <location>
        <begin position="18"/>
        <end position="88"/>
    </location>
</feature>
<reference evidence="2 3" key="1">
    <citation type="journal article" date="2019" name="Int. J. Syst. Evol. Microbiol.">
        <title>Capsulimonas corticalis gen. nov., sp. nov., an aerobic capsulated bacterium, of a novel bacterial order, Capsulimonadales ord. nov., of the class Armatimonadia of the phylum Armatimonadetes.</title>
        <authorList>
            <person name="Li J."/>
            <person name="Kudo C."/>
            <person name="Tonouchi A."/>
        </authorList>
    </citation>
    <scope>NUCLEOTIDE SEQUENCE [LARGE SCALE GENOMIC DNA]</scope>
    <source>
        <strain evidence="2 3">AX-7</strain>
    </source>
</reference>
<dbReference type="Gene3D" id="3.30.450.20">
    <property type="entry name" value="PAS domain"/>
    <property type="match status" value="1"/>
</dbReference>
<accession>A0A9N7L806</accession>
<dbReference type="AlphaFoldDB" id="A0A9N7L806"/>
<dbReference type="InterPro" id="IPR035965">
    <property type="entry name" value="PAS-like_dom_sf"/>
</dbReference>
<dbReference type="NCBIfam" id="TIGR00229">
    <property type="entry name" value="sensory_box"/>
    <property type="match status" value="1"/>
</dbReference>
<dbReference type="InterPro" id="IPR003594">
    <property type="entry name" value="HATPase_dom"/>
</dbReference>
<dbReference type="Gene3D" id="3.30.565.10">
    <property type="entry name" value="Histidine kinase-like ATPase, C-terminal domain"/>
    <property type="match status" value="1"/>
</dbReference>
<dbReference type="InterPro" id="IPR029016">
    <property type="entry name" value="GAF-like_dom_sf"/>
</dbReference>
<proteinExistence type="predicted"/>
<keyword evidence="3" id="KW-1185">Reference proteome</keyword>
<evidence type="ECO:0000313" key="2">
    <source>
        <dbReference type="EMBL" id="BDI33958.1"/>
    </source>
</evidence>
<evidence type="ECO:0000313" key="3">
    <source>
        <dbReference type="Proteomes" id="UP000287394"/>
    </source>
</evidence>
<dbReference type="SUPFAM" id="SSF55785">
    <property type="entry name" value="PYP-like sensor domain (PAS domain)"/>
    <property type="match status" value="1"/>
</dbReference>
<dbReference type="Pfam" id="PF08448">
    <property type="entry name" value="PAS_4"/>
    <property type="match status" value="1"/>
</dbReference>
<dbReference type="SMART" id="SM00065">
    <property type="entry name" value="GAF"/>
    <property type="match status" value="1"/>
</dbReference>
<dbReference type="InterPro" id="IPR000014">
    <property type="entry name" value="PAS"/>
</dbReference>
<dbReference type="SMART" id="SM00091">
    <property type="entry name" value="PAS"/>
    <property type="match status" value="1"/>
</dbReference>
<evidence type="ECO:0000259" key="1">
    <source>
        <dbReference type="PROSITE" id="PS50112"/>
    </source>
</evidence>
<dbReference type="CDD" id="cd00130">
    <property type="entry name" value="PAS"/>
    <property type="match status" value="1"/>
</dbReference>
<protein>
    <recommendedName>
        <fullName evidence="1">PAS domain-containing protein</fullName>
    </recommendedName>
</protein>
<dbReference type="Pfam" id="PF13581">
    <property type="entry name" value="HATPase_c_2"/>
    <property type="match status" value="1"/>
</dbReference>
<dbReference type="RefSeq" id="WP_301002354.1">
    <property type="nucleotide sequence ID" value="NZ_AP025739.1"/>
</dbReference>
<dbReference type="SUPFAM" id="SSF55874">
    <property type="entry name" value="ATPase domain of HSP90 chaperone/DNA topoisomerase II/histidine kinase"/>
    <property type="match status" value="1"/>
</dbReference>
<dbReference type="KEGG" id="ccot:CCAX7_60090"/>
<dbReference type="InterPro" id="IPR036890">
    <property type="entry name" value="HATPase_C_sf"/>
</dbReference>